<dbReference type="SUPFAM" id="SSF49879">
    <property type="entry name" value="SMAD/FHA domain"/>
    <property type="match status" value="1"/>
</dbReference>
<keyword evidence="1" id="KW-0472">Membrane</keyword>
<dbReference type="AlphaFoldDB" id="A0A1G9KIK9"/>
<feature type="domain" description="FHA" evidence="2">
    <location>
        <begin position="96"/>
        <end position="148"/>
    </location>
</feature>
<dbReference type="CDD" id="cd00060">
    <property type="entry name" value="FHA"/>
    <property type="match status" value="1"/>
</dbReference>
<evidence type="ECO:0000259" key="2">
    <source>
        <dbReference type="PROSITE" id="PS50006"/>
    </source>
</evidence>
<proteinExistence type="predicted"/>
<keyword evidence="4" id="KW-1185">Reference proteome</keyword>
<name>A0A1G9KIK9_9FIRM</name>
<gene>
    <name evidence="3" type="ORF">SAMN04488502_10149</name>
</gene>
<evidence type="ECO:0000313" key="3">
    <source>
        <dbReference type="EMBL" id="SDL49561.1"/>
    </source>
</evidence>
<dbReference type="OrthoDB" id="2473431at2"/>
<evidence type="ECO:0000256" key="1">
    <source>
        <dbReference type="SAM" id="Phobius"/>
    </source>
</evidence>
<dbReference type="EMBL" id="FNHB01000001">
    <property type="protein sequence ID" value="SDL49561.1"/>
    <property type="molecule type" value="Genomic_DNA"/>
</dbReference>
<dbReference type="STRING" id="146817.SAMN04488502_10149"/>
<protein>
    <submittedName>
        <fullName evidence="3">FHA domain-containing protein</fullName>
    </submittedName>
</protein>
<keyword evidence="1" id="KW-1133">Transmembrane helix</keyword>
<dbReference type="InterPro" id="IPR000253">
    <property type="entry name" value="FHA_dom"/>
</dbReference>
<sequence length="182" mass="19718">MDKKKNIDLAIAVLSGLIALIALGGTEDTPGGLYISIFAGSIFIAFLALYLKAAAQERPVRENTPLTGGGAITELVLLNEEEKPIAAWDIFDKTALVIGKDIRENHVDINLNESVYASMIDIEHAVVNYAGSHWYIEDLGSKNGIVLQKKADGRKYKLAADQPCKLEQGDVIIVGLTKLLAR</sequence>
<reference evidence="3 4" key="1">
    <citation type="submission" date="2016-10" db="EMBL/GenBank/DDBJ databases">
        <authorList>
            <person name="de Groot N.N."/>
        </authorList>
    </citation>
    <scope>NUCLEOTIDE SEQUENCE [LARGE SCALE GENOMIC DNA]</scope>
    <source>
        <strain evidence="3 4">DSM 1736</strain>
    </source>
</reference>
<dbReference type="Pfam" id="PF00498">
    <property type="entry name" value="FHA"/>
    <property type="match status" value="1"/>
</dbReference>
<dbReference type="InterPro" id="IPR008984">
    <property type="entry name" value="SMAD_FHA_dom_sf"/>
</dbReference>
<organism evidence="3 4">
    <name type="scientific">Dendrosporobacter quercicolus</name>
    <dbReference type="NCBI Taxonomy" id="146817"/>
    <lineage>
        <taxon>Bacteria</taxon>
        <taxon>Bacillati</taxon>
        <taxon>Bacillota</taxon>
        <taxon>Negativicutes</taxon>
        <taxon>Selenomonadales</taxon>
        <taxon>Sporomusaceae</taxon>
        <taxon>Dendrosporobacter</taxon>
    </lineage>
</organism>
<feature type="transmembrane region" description="Helical" evidence="1">
    <location>
        <begin position="31"/>
        <end position="51"/>
    </location>
</feature>
<dbReference type="PROSITE" id="PS50006">
    <property type="entry name" value="FHA_DOMAIN"/>
    <property type="match status" value="1"/>
</dbReference>
<dbReference type="Proteomes" id="UP000214880">
    <property type="component" value="Unassembled WGS sequence"/>
</dbReference>
<evidence type="ECO:0000313" key="4">
    <source>
        <dbReference type="Proteomes" id="UP000214880"/>
    </source>
</evidence>
<dbReference type="Gene3D" id="2.60.200.20">
    <property type="match status" value="1"/>
</dbReference>
<feature type="transmembrane region" description="Helical" evidence="1">
    <location>
        <begin position="7"/>
        <end position="25"/>
    </location>
</feature>
<keyword evidence="1" id="KW-0812">Transmembrane</keyword>
<accession>A0A1G9KIK9</accession>
<dbReference type="RefSeq" id="WP_092067121.1">
    <property type="nucleotide sequence ID" value="NZ_FNHB01000001.1"/>
</dbReference>